<keyword evidence="4" id="KW-0472">Membrane</keyword>
<evidence type="ECO:0000256" key="3">
    <source>
        <dbReference type="PROSITE-ProRule" id="PRU00059"/>
    </source>
</evidence>
<feature type="domain" description="CUB" evidence="6">
    <location>
        <begin position="877"/>
        <end position="994"/>
    </location>
</feature>
<dbReference type="Gene3D" id="2.60.120.290">
    <property type="entry name" value="Spermadhesin, CUB domain"/>
    <property type="match status" value="8"/>
</dbReference>
<feature type="domain" description="CUB" evidence="6">
    <location>
        <begin position="142"/>
        <end position="256"/>
    </location>
</feature>
<gene>
    <name evidence="7" type="ORF">pdam_00008702</name>
</gene>
<feature type="domain" description="CUB" evidence="6">
    <location>
        <begin position="383"/>
        <end position="467"/>
    </location>
</feature>
<comment type="caution">
    <text evidence="3">Lacks conserved residue(s) required for the propagation of feature annotation.</text>
</comment>
<dbReference type="PANTHER" id="PTHR24251">
    <property type="entry name" value="OVOCHYMASE-RELATED"/>
    <property type="match status" value="1"/>
</dbReference>
<dbReference type="Pfam" id="PF00431">
    <property type="entry name" value="CUB"/>
    <property type="match status" value="7"/>
</dbReference>
<feature type="signal peptide" evidence="5">
    <location>
        <begin position="1"/>
        <end position="21"/>
    </location>
</feature>
<dbReference type="FunFam" id="2.60.120.290:FF:000005">
    <property type="entry name" value="Procollagen C-endopeptidase enhancer 1"/>
    <property type="match status" value="3"/>
</dbReference>
<dbReference type="InterPro" id="IPR000859">
    <property type="entry name" value="CUB_dom"/>
</dbReference>
<name>A0A3M6TG13_POCDA</name>
<sequence>MIPYFGLLLLLKSLAAEGCTANQSSTVTLLATEDSRSLENGTFLLPFNSTCQWNITAPVGKVLSIDAGIFLFHKPCGDMYLKIHDGPSELSSLISEYCLNVTFSTKKFSSSGRSVWIEAKKGPLDSYGGFLISYQAIPFEECPFNSTLNAPLSPVAHNISSPYWPLGYRLHATCGWYITAPENYTVVLHLKYKLSMDSVKVYYVESSVISLLAHFTGRVPGHLYQATIYSNFRRLYILFESKIDTDEGFYASYSAVTPICTLNSTLNAPLSPVEHNFSSPSLPFGYRLNTTCGWYITAPENHTVVLRLTYKLYLDSVEIYDVEGSVISLIARFTARLPLRSESTTIYSKFRRLYIVFESKVKTTDVEEEFYASYSAISLAHACSSMNSLDENRNIVWKSPSGVITTPGYPSSYPQELMKQCFWKILAPVGNIVRVDFLSFRLPSSRTCLTIFFAINKRNPTQTLLCGLKASFLLYSMTNEIGIEGPQSYGFNPGRGGFNANYTTIPAEGMTFATPGFPLYPGKGRCNWNISVPEGNLIKLTFLSLSTRCTKSYVEIFDTTNSTRIPLGKFCDVTSGDFEVYSRGSSLLVTYVNLLNTSASAGFLATYETVKAIPAKYACGKLDIYGIPTKLGDSFGEFASHQFPRSYSNDVKCSWIIQVPVGFLVNLTFHTFELQESPGCSADHVEIKQGKSVRSVTELLGRFCGASVPRVIQSNRSVVRVDFVADSSGRYPGFHASFKAVSDPAMGPCKTQGINNVIPLKGKTGRLFSPLYPETFPNNMTCTWIIAVTEGHFVRLRITSFFLAHVCKQTTLEIRDGQKSSNDLLGNFCGSSFERSVFSSGRHLWIRFHSDKDELLYGTGFNAFFEMVGQLPAPFSCTAKDLNIKLKSETGTLASYNYPLPSDDSVECIWSISVDTNSKIILSFEFFNVSRTSDCSEDYVEVRDGMFSTSDLVGKYCGAEKPSKITSDSWNLRVAFKSSGKLKYPGFKATYKIKKDQTLKILKIVGICVGALSLLCTIVAGSCRCCNRRHNQSQPENVLAMQGTVNAGTDGEGIRNQTGSS</sequence>
<feature type="domain" description="CUB" evidence="6">
    <location>
        <begin position="19"/>
        <end position="137"/>
    </location>
</feature>
<keyword evidence="5" id="KW-0732">Signal</keyword>
<dbReference type="EMBL" id="RCHS01003667">
    <property type="protein sequence ID" value="RMX40323.1"/>
    <property type="molecule type" value="Genomic_DNA"/>
</dbReference>
<dbReference type="InterPro" id="IPR035914">
    <property type="entry name" value="Sperma_CUB_dom_sf"/>
</dbReference>
<dbReference type="PROSITE" id="PS01180">
    <property type="entry name" value="CUB"/>
    <property type="match status" value="8"/>
</dbReference>
<dbReference type="SMART" id="SM00042">
    <property type="entry name" value="CUB"/>
    <property type="match status" value="8"/>
</dbReference>
<evidence type="ECO:0000259" key="6">
    <source>
        <dbReference type="PROSITE" id="PS01180"/>
    </source>
</evidence>
<organism evidence="7 8">
    <name type="scientific">Pocillopora damicornis</name>
    <name type="common">Cauliflower coral</name>
    <name type="synonym">Millepora damicornis</name>
    <dbReference type="NCBI Taxonomy" id="46731"/>
    <lineage>
        <taxon>Eukaryota</taxon>
        <taxon>Metazoa</taxon>
        <taxon>Cnidaria</taxon>
        <taxon>Anthozoa</taxon>
        <taxon>Hexacorallia</taxon>
        <taxon>Scleractinia</taxon>
        <taxon>Astrocoeniina</taxon>
        <taxon>Pocilloporidae</taxon>
        <taxon>Pocillopora</taxon>
    </lineage>
</organism>
<keyword evidence="2" id="KW-1015">Disulfide bond</keyword>
<evidence type="ECO:0000256" key="5">
    <source>
        <dbReference type="SAM" id="SignalP"/>
    </source>
</evidence>
<dbReference type="SUPFAM" id="SSF49854">
    <property type="entry name" value="Spermadhesin, CUB domain"/>
    <property type="match status" value="8"/>
</dbReference>
<feature type="domain" description="CUB" evidence="6">
    <location>
        <begin position="749"/>
        <end position="868"/>
    </location>
</feature>
<dbReference type="CDD" id="cd00041">
    <property type="entry name" value="CUB"/>
    <property type="match status" value="8"/>
</dbReference>
<feature type="transmembrane region" description="Helical" evidence="4">
    <location>
        <begin position="1001"/>
        <end position="1023"/>
    </location>
</feature>
<protein>
    <recommendedName>
        <fullName evidence="6">CUB domain-containing protein</fullName>
    </recommendedName>
</protein>
<keyword evidence="8" id="KW-1185">Reference proteome</keyword>
<dbReference type="STRING" id="46731.A0A3M6TG13"/>
<reference evidence="7 8" key="1">
    <citation type="journal article" date="2018" name="Sci. Rep.">
        <title>Comparative analysis of the Pocillopora damicornis genome highlights role of immune system in coral evolution.</title>
        <authorList>
            <person name="Cunning R."/>
            <person name="Bay R.A."/>
            <person name="Gillette P."/>
            <person name="Baker A.C."/>
            <person name="Traylor-Knowles N."/>
        </authorList>
    </citation>
    <scope>NUCLEOTIDE SEQUENCE [LARGE SCALE GENOMIC DNA]</scope>
    <source>
        <strain evidence="7">RSMAS</strain>
        <tissue evidence="7">Whole animal</tissue>
    </source>
</reference>
<evidence type="ECO:0000256" key="2">
    <source>
        <dbReference type="ARBA" id="ARBA00023157"/>
    </source>
</evidence>
<feature type="chain" id="PRO_5018144846" description="CUB domain-containing protein" evidence="5">
    <location>
        <begin position="22"/>
        <end position="1061"/>
    </location>
</feature>
<keyword evidence="4" id="KW-1133">Transmembrane helix</keyword>
<evidence type="ECO:0000256" key="1">
    <source>
        <dbReference type="ARBA" id="ARBA00022737"/>
    </source>
</evidence>
<feature type="domain" description="CUB" evidence="6">
    <location>
        <begin position="619"/>
        <end position="741"/>
    </location>
</feature>
<dbReference type="Proteomes" id="UP000275408">
    <property type="component" value="Unassembled WGS sequence"/>
</dbReference>
<evidence type="ECO:0000256" key="4">
    <source>
        <dbReference type="SAM" id="Phobius"/>
    </source>
</evidence>
<evidence type="ECO:0000313" key="8">
    <source>
        <dbReference type="Proteomes" id="UP000275408"/>
    </source>
</evidence>
<accession>A0A3M6TG13</accession>
<dbReference type="AlphaFoldDB" id="A0A3M6TG13"/>
<feature type="domain" description="CUB" evidence="6">
    <location>
        <begin position="495"/>
        <end position="610"/>
    </location>
</feature>
<dbReference type="OrthoDB" id="10009301at2759"/>
<proteinExistence type="predicted"/>
<evidence type="ECO:0000313" key="7">
    <source>
        <dbReference type="EMBL" id="RMX40323.1"/>
    </source>
</evidence>
<feature type="domain" description="CUB" evidence="6">
    <location>
        <begin position="260"/>
        <end position="377"/>
    </location>
</feature>
<comment type="caution">
    <text evidence="7">The sequence shown here is derived from an EMBL/GenBank/DDBJ whole genome shotgun (WGS) entry which is preliminary data.</text>
</comment>
<keyword evidence="1" id="KW-0677">Repeat</keyword>
<keyword evidence="4" id="KW-0812">Transmembrane</keyword>